<dbReference type="InParanoid" id="A0A4W3HJT7"/>
<organism evidence="3 4">
    <name type="scientific">Callorhinchus milii</name>
    <name type="common">Ghost shark</name>
    <dbReference type="NCBI Taxonomy" id="7868"/>
    <lineage>
        <taxon>Eukaryota</taxon>
        <taxon>Metazoa</taxon>
        <taxon>Chordata</taxon>
        <taxon>Craniata</taxon>
        <taxon>Vertebrata</taxon>
        <taxon>Chondrichthyes</taxon>
        <taxon>Holocephali</taxon>
        <taxon>Chimaeriformes</taxon>
        <taxon>Callorhinchidae</taxon>
        <taxon>Callorhinchus</taxon>
    </lineage>
</organism>
<dbReference type="AlphaFoldDB" id="A0A4W3HJT7"/>
<proteinExistence type="predicted"/>
<feature type="repeat" description="ANK" evidence="1">
    <location>
        <begin position="307"/>
        <end position="332"/>
    </location>
</feature>
<reference evidence="3" key="4">
    <citation type="submission" date="2025-08" db="UniProtKB">
        <authorList>
            <consortium name="Ensembl"/>
        </authorList>
    </citation>
    <scope>IDENTIFICATION</scope>
</reference>
<feature type="region of interest" description="Disordered" evidence="2">
    <location>
        <begin position="185"/>
        <end position="204"/>
    </location>
</feature>
<evidence type="ECO:0000313" key="3">
    <source>
        <dbReference type="Ensembl" id="ENSCMIP00000015570.1"/>
    </source>
</evidence>
<dbReference type="SUPFAM" id="SSF48403">
    <property type="entry name" value="Ankyrin repeat"/>
    <property type="match status" value="1"/>
</dbReference>
<reference evidence="4" key="2">
    <citation type="journal article" date="2007" name="PLoS Biol.">
        <title>Survey sequencing and comparative analysis of the elephant shark (Callorhinchus milii) genome.</title>
        <authorList>
            <person name="Venkatesh B."/>
            <person name="Kirkness E.F."/>
            <person name="Loh Y.H."/>
            <person name="Halpern A.L."/>
            <person name="Lee A.P."/>
            <person name="Johnson J."/>
            <person name="Dandona N."/>
            <person name="Viswanathan L.D."/>
            <person name="Tay A."/>
            <person name="Venter J.C."/>
            <person name="Strausberg R.L."/>
            <person name="Brenner S."/>
        </authorList>
    </citation>
    <scope>NUCLEOTIDE SEQUENCE [LARGE SCALE GENOMIC DNA]</scope>
</reference>
<evidence type="ECO:0000256" key="2">
    <source>
        <dbReference type="SAM" id="MobiDB-lite"/>
    </source>
</evidence>
<dbReference type="PROSITE" id="PS50297">
    <property type="entry name" value="ANK_REP_REGION"/>
    <property type="match status" value="1"/>
</dbReference>
<dbReference type="Pfam" id="PF13637">
    <property type="entry name" value="Ank_4"/>
    <property type="match status" value="1"/>
</dbReference>
<reference evidence="4" key="1">
    <citation type="journal article" date="2006" name="Science">
        <title>Ancient noncoding elements conserved in the human genome.</title>
        <authorList>
            <person name="Venkatesh B."/>
            <person name="Kirkness E.F."/>
            <person name="Loh Y.H."/>
            <person name="Halpern A.L."/>
            <person name="Lee A.P."/>
            <person name="Johnson J."/>
            <person name="Dandona N."/>
            <person name="Viswanathan L.D."/>
            <person name="Tay A."/>
            <person name="Venter J.C."/>
            <person name="Strausberg R.L."/>
            <person name="Brenner S."/>
        </authorList>
    </citation>
    <scope>NUCLEOTIDE SEQUENCE [LARGE SCALE GENOMIC DNA]</scope>
</reference>
<dbReference type="Proteomes" id="UP000314986">
    <property type="component" value="Unassembled WGS sequence"/>
</dbReference>
<name>A0A4W3HJT7_CALMI</name>
<evidence type="ECO:0000313" key="4">
    <source>
        <dbReference type="Proteomes" id="UP000314986"/>
    </source>
</evidence>
<dbReference type="InterPro" id="IPR002110">
    <property type="entry name" value="Ankyrin_rpt"/>
</dbReference>
<dbReference type="GeneTree" id="ENSGT00940000163984"/>
<dbReference type="STRING" id="7868.ENSCMIP00000015570"/>
<dbReference type="SMART" id="SM00248">
    <property type="entry name" value="ANK"/>
    <property type="match status" value="2"/>
</dbReference>
<dbReference type="GO" id="GO:0005819">
    <property type="term" value="C:spindle"/>
    <property type="evidence" value="ECO:0007669"/>
    <property type="project" value="TreeGrafter"/>
</dbReference>
<dbReference type="InterPro" id="IPR036770">
    <property type="entry name" value="Ankyrin_rpt-contain_sf"/>
</dbReference>
<dbReference type="Gene3D" id="1.25.40.20">
    <property type="entry name" value="Ankyrin repeat-containing domain"/>
    <property type="match status" value="1"/>
</dbReference>
<sequence>MLCWSFFRSLDRKLQRPLLAKSRTLPSIPQSPATARACKELLPETNDGPSPSKFLLASGSQKGCTVPSVGEAWRLEDDRDDSEMTVRRSSGTSVDDAPFRHFRSRSVYMRKSVSVDDHLGWLDYSQYPSDSRMDKAKVSLSRKFSLGSVDKKDSQQKRIESGILKLAQRFAQKEKFSKRRNAVIDQPVPRPRPRSVSLDWSSSPKMTQQMRDLQQAHGKKLVTPSSPNAAKRLYRNLSGKFKVNYTSFDETSLMGRNEKNKQRKSCVNFHSNEALFEAVEQQDLDTAQMLLNLYSTEELDLNTPNSEGLMPLDIAIMTNNVPMAKMLLQAGAKESPHFVSLESRALHLTTLVREAEQRVNELTAQVVNEAPNADCTEKEKQLKAWEWHYRLFKRMKAGFEHARE</sequence>
<evidence type="ECO:0000256" key="1">
    <source>
        <dbReference type="PROSITE-ProRule" id="PRU00023"/>
    </source>
</evidence>
<dbReference type="InterPro" id="IPR039269">
    <property type="entry name" value="ANKFN1"/>
</dbReference>
<dbReference type="PROSITE" id="PS50088">
    <property type="entry name" value="ANK_REPEAT"/>
    <property type="match status" value="1"/>
</dbReference>
<accession>A0A4W3HJT7</accession>
<dbReference type="PANTHER" id="PTHR21437:SF2">
    <property type="entry name" value="ANKYRIN REPEAT AND FIBRONECTIN TYPE-III DOMAIN-CONTAINING PROTEIN 1-LIKE"/>
    <property type="match status" value="1"/>
</dbReference>
<dbReference type="GO" id="GO:0061172">
    <property type="term" value="P:regulation of establishment of bipolar cell polarity"/>
    <property type="evidence" value="ECO:0007669"/>
    <property type="project" value="TreeGrafter"/>
</dbReference>
<dbReference type="PANTHER" id="PTHR21437">
    <property type="entry name" value="WIDE AWAKE"/>
    <property type="match status" value="1"/>
</dbReference>
<reference evidence="4" key="3">
    <citation type="journal article" date="2014" name="Nature">
        <title>Elephant shark genome provides unique insights into gnathostome evolution.</title>
        <authorList>
            <consortium name="International Elephant Shark Genome Sequencing Consortium"/>
            <person name="Venkatesh B."/>
            <person name="Lee A.P."/>
            <person name="Ravi V."/>
            <person name="Maurya A.K."/>
            <person name="Lian M.M."/>
            <person name="Swann J.B."/>
            <person name="Ohta Y."/>
            <person name="Flajnik M.F."/>
            <person name="Sutoh Y."/>
            <person name="Kasahara M."/>
            <person name="Hoon S."/>
            <person name="Gangu V."/>
            <person name="Roy S.W."/>
            <person name="Irimia M."/>
            <person name="Korzh V."/>
            <person name="Kondrychyn I."/>
            <person name="Lim Z.W."/>
            <person name="Tay B.H."/>
            <person name="Tohari S."/>
            <person name="Kong K.W."/>
            <person name="Ho S."/>
            <person name="Lorente-Galdos B."/>
            <person name="Quilez J."/>
            <person name="Marques-Bonet T."/>
            <person name="Raney B.J."/>
            <person name="Ingham P.W."/>
            <person name="Tay A."/>
            <person name="Hillier L.W."/>
            <person name="Minx P."/>
            <person name="Boehm T."/>
            <person name="Wilson R.K."/>
            <person name="Brenner S."/>
            <person name="Warren W.C."/>
        </authorList>
    </citation>
    <scope>NUCLEOTIDE SEQUENCE [LARGE SCALE GENOMIC DNA]</scope>
</reference>
<keyword evidence="1" id="KW-0040">ANK repeat</keyword>
<protein>
    <submittedName>
        <fullName evidence="3">Uncharacterized protein</fullName>
    </submittedName>
</protein>
<keyword evidence="4" id="KW-1185">Reference proteome</keyword>
<reference evidence="3" key="5">
    <citation type="submission" date="2025-09" db="UniProtKB">
        <authorList>
            <consortium name="Ensembl"/>
        </authorList>
    </citation>
    <scope>IDENTIFICATION</scope>
</reference>
<dbReference type="GO" id="GO:0000132">
    <property type="term" value="P:establishment of mitotic spindle orientation"/>
    <property type="evidence" value="ECO:0007669"/>
    <property type="project" value="TreeGrafter"/>
</dbReference>
<dbReference type="Ensembl" id="ENSCMIT00000015890.1">
    <property type="protein sequence ID" value="ENSCMIP00000015570.1"/>
    <property type="gene ID" value="ENSCMIG00000007586.1"/>
</dbReference>